<evidence type="ECO:0000313" key="3">
    <source>
        <dbReference type="Proteomes" id="UP001374535"/>
    </source>
</evidence>
<feature type="region of interest" description="Disordered" evidence="1">
    <location>
        <begin position="114"/>
        <end position="135"/>
    </location>
</feature>
<dbReference type="AlphaFoldDB" id="A0AAQ3NK40"/>
<gene>
    <name evidence="2" type="ORF">V8G54_014833</name>
</gene>
<proteinExistence type="predicted"/>
<name>A0AAQ3NK40_VIGMU</name>
<protein>
    <submittedName>
        <fullName evidence="2">Uncharacterized protein</fullName>
    </submittedName>
</protein>
<dbReference type="Proteomes" id="UP001374535">
    <property type="component" value="Chromosome 5"/>
</dbReference>
<accession>A0AAQ3NK40</accession>
<keyword evidence="3" id="KW-1185">Reference proteome</keyword>
<evidence type="ECO:0000313" key="2">
    <source>
        <dbReference type="EMBL" id="WVZ10303.1"/>
    </source>
</evidence>
<dbReference type="EMBL" id="CP144696">
    <property type="protein sequence ID" value="WVZ10303.1"/>
    <property type="molecule type" value="Genomic_DNA"/>
</dbReference>
<sequence>MQHSHAPSHLYFRFHLHRGPRAQGEGLDGERGGHVLSPAGGDLPGGDEHEADLCAVVEKLERAVVVREGAAVRVADGGVLREGEVDGTVNGGEGRDLDGADGDFGILGLEQREVKEEDDNEEEDQENGGHKTGRQVRAVLGLGHGCERGISEGCDEDDECNKSKHSKTKARSTWSVCRNLQRVKRWVGP</sequence>
<feature type="region of interest" description="Disordered" evidence="1">
    <location>
        <begin position="150"/>
        <end position="172"/>
    </location>
</feature>
<feature type="compositionally biased region" description="Acidic residues" evidence="1">
    <location>
        <begin position="116"/>
        <end position="126"/>
    </location>
</feature>
<organism evidence="2 3">
    <name type="scientific">Vigna mungo</name>
    <name type="common">Black gram</name>
    <name type="synonym">Phaseolus mungo</name>
    <dbReference type="NCBI Taxonomy" id="3915"/>
    <lineage>
        <taxon>Eukaryota</taxon>
        <taxon>Viridiplantae</taxon>
        <taxon>Streptophyta</taxon>
        <taxon>Embryophyta</taxon>
        <taxon>Tracheophyta</taxon>
        <taxon>Spermatophyta</taxon>
        <taxon>Magnoliopsida</taxon>
        <taxon>eudicotyledons</taxon>
        <taxon>Gunneridae</taxon>
        <taxon>Pentapetalae</taxon>
        <taxon>rosids</taxon>
        <taxon>fabids</taxon>
        <taxon>Fabales</taxon>
        <taxon>Fabaceae</taxon>
        <taxon>Papilionoideae</taxon>
        <taxon>50 kb inversion clade</taxon>
        <taxon>NPAAA clade</taxon>
        <taxon>indigoferoid/millettioid clade</taxon>
        <taxon>Phaseoleae</taxon>
        <taxon>Vigna</taxon>
    </lineage>
</organism>
<reference evidence="2 3" key="1">
    <citation type="journal article" date="2023" name="Life. Sci Alliance">
        <title>Evolutionary insights into 3D genome organization and epigenetic landscape of Vigna mungo.</title>
        <authorList>
            <person name="Junaid A."/>
            <person name="Singh B."/>
            <person name="Bhatia S."/>
        </authorList>
    </citation>
    <scope>NUCLEOTIDE SEQUENCE [LARGE SCALE GENOMIC DNA]</scope>
    <source>
        <strain evidence="2">Urdbean</strain>
    </source>
</reference>
<evidence type="ECO:0000256" key="1">
    <source>
        <dbReference type="SAM" id="MobiDB-lite"/>
    </source>
</evidence>